<proteinExistence type="predicted"/>
<dbReference type="Proteomes" id="UP000702952">
    <property type="component" value="Unassembled WGS sequence"/>
</dbReference>
<protein>
    <submittedName>
        <fullName evidence="1">Uncharacterized protein</fullName>
    </submittedName>
</protein>
<gene>
    <name evidence="1" type="ORF">G6M46_28790</name>
</gene>
<dbReference type="RefSeq" id="WP_065660183.1">
    <property type="nucleotide sequence ID" value="NZ_CP123839.1"/>
</dbReference>
<dbReference type="AlphaFoldDB" id="A0AA44JBW3"/>
<evidence type="ECO:0000313" key="2">
    <source>
        <dbReference type="Proteomes" id="UP000702952"/>
    </source>
</evidence>
<evidence type="ECO:0000313" key="1">
    <source>
        <dbReference type="EMBL" id="NTC32141.1"/>
    </source>
</evidence>
<organism evidence="1 2">
    <name type="scientific">Agrobacterium tumefaciens</name>
    <dbReference type="NCBI Taxonomy" id="358"/>
    <lineage>
        <taxon>Bacteria</taxon>
        <taxon>Pseudomonadati</taxon>
        <taxon>Pseudomonadota</taxon>
        <taxon>Alphaproteobacteria</taxon>
        <taxon>Hyphomicrobiales</taxon>
        <taxon>Rhizobiaceae</taxon>
        <taxon>Rhizobium/Agrobacterium group</taxon>
        <taxon>Agrobacterium</taxon>
        <taxon>Agrobacterium tumefaciens complex</taxon>
    </lineage>
</organism>
<accession>A0AA44JBW3</accession>
<name>A0AA44JBW3_AGRTU</name>
<sequence>MFFTYPIAATTDNWISSTLLNILQNALDALQAGEEPPEFHASVPEIYKSEFLRGRKFLDYYNAFVVACRPLDAQQRDSIIAALVGQNQFPGVFDLNTQAPGIADTLPTVHQAARNLFEYAFGKLSDLKTPGSAETVRARYHQLVHAHIESGCCPFCGLEIMEAPDPDLVDPDLDHYLAASKYPFAGANLRNLTAMGTTCNRSYKGAQDILLDVGNQRVDCMDPYGHEHVSLSLNGTVLLPGGGTGPVWAMTFDPDIRSRNWRRVFNLETRLKSNVLEKQYQTWLKHCISYARQNNIDLSSRNGAIEAVGKFKNTCEYETFPTIARLKTSFFELIEAALADPEAADRVHNFLVKAA</sequence>
<dbReference type="EMBL" id="JAAMAY010000046">
    <property type="protein sequence ID" value="NTC32141.1"/>
    <property type="molecule type" value="Genomic_DNA"/>
</dbReference>
<reference evidence="1" key="1">
    <citation type="journal article" date="2020" name="Science">
        <title>Unexpected conservation and global transmission of agrobacterial virulence plasmids.</title>
        <authorList>
            <person name="Weisberg A.J."/>
            <person name="Davis E.W. 2nd"/>
            <person name="Tabima J."/>
            <person name="Belcher M.S."/>
            <person name="Miller M."/>
            <person name="Kuo C.H."/>
            <person name="Loper J.E."/>
            <person name="Grunwald N.J."/>
            <person name="Putnam M.L."/>
            <person name="Chang J.H."/>
        </authorList>
    </citation>
    <scope>NUCLEOTIDE SEQUENCE</scope>
    <source>
        <strain evidence="1">17-1853-1a</strain>
    </source>
</reference>
<comment type="caution">
    <text evidence="1">The sequence shown here is derived from an EMBL/GenBank/DDBJ whole genome shotgun (WGS) entry which is preliminary data.</text>
</comment>